<dbReference type="EMBL" id="BSTX01000001">
    <property type="protein sequence ID" value="GLZ77534.1"/>
    <property type="molecule type" value="Genomic_DNA"/>
</dbReference>
<keyword evidence="2" id="KW-1185">Reference proteome</keyword>
<protein>
    <submittedName>
        <fullName evidence="1">Uncharacterized protein</fullName>
    </submittedName>
</protein>
<dbReference type="Proteomes" id="UP001165079">
    <property type="component" value="Unassembled WGS sequence"/>
</dbReference>
<proteinExistence type="predicted"/>
<comment type="caution">
    <text evidence="1">The sequence shown here is derived from an EMBL/GenBank/DDBJ whole genome shotgun (WGS) entry which is preliminary data.</text>
</comment>
<dbReference type="RefSeq" id="WP_285662635.1">
    <property type="nucleotide sequence ID" value="NZ_BSTX01000001.1"/>
</dbReference>
<accession>A0A9W6SI46</accession>
<evidence type="ECO:0000313" key="2">
    <source>
        <dbReference type="Proteomes" id="UP001165079"/>
    </source>
</evidence>
<evidence type="ECO:0000313" key="1">
    <source>
        <dbReference type="EMBL" id="GLZ77534.1"/>
    </source>
</evidence>
<gene>
    <name evidence="1" type="ORF">Afil01_23410</name>
</gene>
<name>A0A9W6SI46_9ACTN</name>
<dbReference type="AlphaFoldDB" id="A0A9W6SI46"/>
<sequence length="139" mass="15335">MNEDERTLLLTAITEDAKAPLDVIERLGDERTYELMSAAMAEAIDRSVTRGVAPGRVREYVEELLERFPAAREELSPAVLEAVIRGGLGEEGLLEPVTFDEVLAASRLLTYDLMARQDLDAAGREDFVRTVVELADEVG</sequence>
<organism evidence="1 2">
    <name type="scientific">Actinorhabdospora filicis</name>
    <dbReference type="NCBI Taxonomy" id="1785913"/>
    <lineage>
        <taxon>Bacteria</taxon>
        <taxon>Bacillati</taxon>
        <taxon>Actinomycetota</taxon>
        <taxon>Actinomycetes</taxon>
        <taxon>Micromonosporales</taxon>
        <taxon>Micromonosporaceae</taxon>
        <taxon>Actinorhabdospora</taxon>
    </lineage>
</organism>
<reference evidence="1" key="1">
    <citation type="submission" date="2023-03" db="EMBL/GenBank/DDBJ databases">
        <title>Actinorhabdospora filicis NBRC 111898.</title>
        <authorList>
            <person name="Ichikawa N."/>
            <person name="Sato H."/>
            <person name="Tonouchi N."/>
        </authorList>
    </citation>
    <scope>NUCLEOTIDE SEQUENCE</scope>
    <source>
        <strain evidence="1">NBRC 111898</strain>
    </source>
</reference>